<protein>
    <submittedName>
        <fullName evidence="2">Uncharacterized protein</fullName>
    </submittedName>
</protein>
<name>A0A8H3XIQ1_GIGMA</name>
<dbReference type="AlphaFoldDB" id="A0A8H3XIQ1"/>
<feature type="compositionally biased region" description="Basic residues" evidence="1">
    <location>
        <begin position="46"/>
        <end position="64"/>
    </location>
</feature>
<feature type="region of interest" description="Disordered" evidence="1">
    <location>
        <begin position="146"/>
        <end position="220"/>
    </location>
</feature>
<accession>A0A8H3XIQ1</accession>
<feature type="compositionally biased region" description="Polar residues" evidence="1">
    <location>
        <begin position="1"/>
        <end position="10"/>
    </location>
</feature>
<feature type="compositionally biased region" description="Polar residues" evidence="1">
    <location>
        <begin position="155"/>
        <end position="186"/>
    </location>
</feature>
<dbReference type="Proteomes" id="UP000439903">
    <property type="component" value="Unassembled WGS sequence"/>
</dbReference>
<feature type="compositionally biased region" description="Polar residues" evidence="1">
    <location>
        <begin position="65"/>
        <end position="76"/>
    </location>
</feature>
<feature type="compositionally biased region" description="Polar residues" evidence="1">
    <location>
        <begin position="84"/>
        <end position="111"/>
    </location>
</feature>
<keyword evidence="3" id="KW-1185">Reference proteome</keyword>
<dbReference type="EMBL" id="WTPW01000977">
    <property type="protein sequence ID" value="KAF0465215.1"/>
    <property type="molecule type" value="Genomic_DNA"/>
</dbReference>
<organism evidence="2 3">
    <name type="scientific">Gigaspora margarita</name>
    <dbReference type="NCBI Taxonomy" id="4874"/>
    <lineage>
        <taxon>Eukaryota</taxon>
        <taxon>Fungi</taxon>
        <taxon>Fungi incertae sedis</taxon>
        <taxon>Mucoromycota</taxon>
        <taxon>Glomeromycotina</taxon>
        <taxon>Glomeromycetes</taxon>
        <taxon>Diversisporales</taxon>
        <taxon>Gigasporaceae</taxon>
        <taxon>Gigaspora</taxon>
    </lineage>
</organism>
<evidence type="ECO:0000313" key="3">
    <source>
        <dbReference type="Proteomes" id="UP000439903"/>
    </source>
</evidence>
<proteinExistence type="predicted"/>
<comment type="caution">
    <text evidence="2">The sequence shown here is derived from an EMBL/GenBank/DDBJ whole genome shotgun (WGS) entry which is preliminary data.</text>
</comment>
<gene>
    <name evidence="2" type="ORF">F8M41_026316</name>
</gene>
<sequence length="220" mass="24820">MPENSPSDTKGVQELISMKSSLAPKSAKEQNAREFTIQCQRYSRANTKRIHITPKMPKNKHQRSAQRQTPENSHNTEVFKNKPENSSYSAESAQGQIDGEFTTQSRRTNIGESPHNGKSVHAQRIHNVEDAQEQIPGIIPENSLQITEIVKENSSHNAKSVQGQTSKNSPHNAESAQEQVSENSSHNAKDKHKEKELITQHRECSRKIHHTMPKVLENTH</sequence>
<feature type="region of interest" description="Disordered" evidence="1">
    <location>
        <begin position="1"/>
        <end position="126"/>
    </location>
</feature>
<feature type="compositionally biased region" description="Basic and acidic residues" evidence="1">
    <location>
        <begin position="187"/>
        <end position="206"/>
    </location>
</feature>
<evidence type="ECO:0000313" key="2">
    <source>
        <dbReference type="EMBL" id="KAF0465215.1"/>
    </source>
</evidence>
<reference evidence="2 3" key="1">
    <citation type="journal article" date="2019" name="Environ. Microbiol.">
        <title>At the nexus of three kingdoms: the genome of the mycorrhizal fungus Gigaspora margarita provides insights into plant, endobacterial and fungal interactions.</title>
        <authorList>
            <person name="Venice F."/>
            <person name="Ghignone S."/>
            <person name="Salvioli di Fossalunga A."/>
            <person name="Amselem J."/>
            <person name="Novero M."/>
            <person name="Xianan X."/>
            <person name="Sedzielewska Toro K."/>
            <person name="Morin E."/>
            <person name="Lipzen A."/>
            <person name="Grigoriev I.V."/>
            <person name="Henrissat B."/>
            <person name="Martin F.M."/>
            <person name="Bonfante P."/>
        </authorList>
    </citation>
    <scope>NUCLEOTIDE SEQUENCE [LARGE SCALE GENOMIC DNA]</scope>
    <source>
        <strain evidence="2 3">BEG34</strain>
    </source>
</reference>
<evidence type="ECO:0000256" key="1">
    <source>
        <dbReference type="SAM" id="MobiDB-lite"/>
    </source>
</evidence>